<gene>
    <name evidence="1" type="ORF">IQ63_16530</name>
</gene>
<evidence type="ECO:0000313" key="2">
    <source>
        <dbReference type="Proteomes" id="UP000037151"/>
    </source>
</evidence>
<proteinExistence type="predicted"/>
<accession>A0A0L0K952</accession>
<dbReference type="EMBL" id="JPPY01000112">
    <property type="protein sequence ID" value="KND34338.1"/>
    <property type="molecule type" value="Genomic_DNA"/>
</dbReference>
<reference evidence="2" key="1">
    <citation type="submission" date="2014-07" db="EMBL/GenBank/DDBJ databases">
        <title>Genome sequencing of plant-pathogenic Streptomyces species.</title>
        <authorList>
            <person name="Harrison J."/>
            <person name="Sapp M."/>
            <person name="Thwaites R."/>
            <person name="Studholme D.J."/>
        </authorList>
    </citation>
    <scope>NUCLEOTIDE SEQUENCE [LARGE SCALE GENOMIC DNA]</scope>
    <source>
        <strain evidence="2">NCPPB 4445</strain>
    </source>
</reference>
<organism evidence="1 2">
    <name type="scientific">Streptomyces acidiscabies</name>
    <dbReference type="NCBI Taxonomy" id="42234"/>
    <lineage>
        <taxon>Bacteria</taxon>
        <taxon>Bacillati</taxon>
        <taxon>Actinomycetota</taxon>
        <taxon>Actinomycetes</taxon>
        <taxon>Kitasatosporales</taxon>
        <taxon>Streptomycetaceae</taxon>
        <taxon>Streptomyces</taxon>
    </lineage>
</organism>
<sequence length="59" mass="6046">MIQQVTHTTTDAGAADTALALSIAAALHEPAPAGRAPEVALLSTTAARRALRNRRRAAA</sequence>
<dbReference type="Proteomes" id="UP000037151">
    <property type="component" value="Unassembled WGS sequence"/>
</dbReference>
<dbReference type="AlphaFoldDB" id="A0A0L0K952"/>
<dbReference type="RefSeq" id="WP_050371336.1">
    <property type="nucleotide sequence ID" value="NZ_CP122560.1"/>
</dbReference>
<evidence type="ECO:0000313" key="1">
    <source>
        <dbReference type="EMBL" id="KND34338.1"/>
    </source>
</evidence>
<protein>
    <submittedName>
        <fullName evidence="1">Uncharacterized protein</fullName>
    </submittedName>
</protein>
<comment type="caution">
    <text evidence="1">The sequence shown here is derived from an EMBL/GenBank/DDBJ whole genome shotgun (WGS) entry which is preliminary data.</text>
</comment>
<name>A0A0L0K952_9ACTN</name>
<dbReference type="PATRIC" id="fig|42234.21.peg.3405"/>